<accession>A0A0N4Y5U4</accession>
<gene>
    <name evidence="1" type="ORF">NBR_LOCUS11399</name>
</gene>
<dbReference type="EMBL" id="UYSL01020517">
    <property type="protein sequence ID" value="VDL74988.1"/>
    <property type="molecule type" value="Genomic_DNA"/>
</dbReference>
<dbReference type="WBParaSite" id="NBR_0001139801-mRNA-1">
    <property type="protein sequence ID" value="NBR_0001139801-mRNA-1"/>
    <property type="gene ID" value="NBR_0001139801"/>
</dbReference>
<protein>
    <submittedName>
        <fullName evidence="3">RusA family crossover junction endodeoxyribonuclease</fullName>
    </submittedName>
</protein>
<keyword evidence="2" id="KW-1185">Reference proteome</keyword>
<evidence type="ECO:0000313" key="2">
    <source>
        <dbReference type="Proteomes" id="UP000271162"/>
    </source>
</evidence>
<reference evidence="3" key="1">
    <citation type="submission" date="2017-02" db="UniProtKB">
        <authorList>
            <consortium name="WormBaseParasite"/>
        </authorList>
    </citation>
    <scope>IDENTIFICATION</scope>
</reference>
<evidence type="ECO:0000313" key="1">
    <source>
        <dbReference type="EMBL" id="VDL74988.1"/>
    </source>
</evidence>
<evidence type="ECO:0000313" key="3">
    <source>
        <dbReference type="WBParaSite" id="NBR_0001139801-mRNA-1"/>
    </source>
</evidence>
<reference evidence="1 2" key="2">
    <citation type="submission" date="2018-11" db="EMBL/GenBank/DDBJ databases">
        <authorList>
            <consortium name="Pathogen Informatics"/>
        </authorList>
    </citation>
    <scope>NUCLEOTIDE SEQUENCE [LARGE SCALE GENOMIC DNA]</scope>
</reference>
<name>A0A0N4Y5U4_NIPBR</name>
<proteinExistence type="predicted"/>
<organism evidence="3">
    <name type="scientific">Nippostrongylus brasiliensis</name>
    <name type="common">Rat hookworm</name>
    <dbReference type="NCBI Taxonomy" id="27835"/>
    <lineage>
        <taxon>Eukaryota</taxon>
        <taxon>Metazoa</taxon>
        <taxon>Ecdysozoa</taxon>
        <taxon>Nematoda</taxon>
        <taxon>Chromadorea</taxon>
        <taxon>Rhabditida</taxon>
        <taxon>Rhabditina</taxon>
        <taxon>Rhabditomorpha</taxon>
        <taxon>Strongyloidea</taxon>
        <taxon>Heligmosomidae</taxon>
        <taxon>Nippostrongylus</taxon>
    </lineage>
</organism>
<dbReference type="AlphaFoldDB" id="A0A0N4Y5U4"/>
<dbReference type="Proteomes" id="UP000271162">
    <property type="component" value="Unassembled WGS sequence"/>
</dbReference>
<sequence length="224" mass="25968">MALMTESDIYQDQVNRKVLLEWVRITGLTVPPRANFDLVLKDFAVNILEYPSDAPQPFSWPVQAGFTSTGPAIRAKMSYTFWRHFMKSGRRKLYDYNRKHNTEIKIIREKTKPVMDQEKLGLYIRKKIREAYQKANKKGVEVTIIKGKIVMGKEEPMRPTVAAVRLGLSMDDWQGEPLESMFSKHEKEELANDMNCINNKEDVGPSQPKRKRTLTDYIQAKESV</sequence>